<organism evidence="3 4">
    <name type="scientific">Cytobacillus eiseniae</name>
    <dbReference type="NCBI Taxonomy" id="762947"/>
    <lineage>
        <taxon>Bacteria</taxon>
        <taxon>Bacillati</taxon>
        <taxon>Bacillota</taxon>
        <taxon>Bacilli</taxon>
        <taxon>Bacillales</taxon>
        <taxon>Bacillaceae</taxon>
        <taxon>Cytobacillus</taxon>
    </lineage>
</organism>
<dbReference type="GO" id="GO:0008233">
    <property type="term" value="F:peptidase activity"/>
    <property type="evidence" value="ECO:0007669"/>
    <property type="project" value="UniProtKB-KW"/>
</dbReference>
<keyword evidence="1" id="KW-1133">Transmembrane helix</keyword>
<dbReference type="EMBL" id="JAGIKZ010000002">
    <property type="protein sequence ID" value="MBP2239928.1"/>
    <property type="molecule type" value="Genomic_DNA"/>
</dbReference>
<feature type="transmembrane region" description="Helical" evidence="1">
    <location>
        <begin position="184"/>
        <end position="202"/>
    </location>
</feature>
<keyword evidence="4" id="KW-1185">Reference proteome</keyword>
<protein>
    <submittedName>
        <fullName evidence="3">Membrane protease YdiL (CAAX protease family)</fullName>
    </submittedName>
</protein>
<reference evidence="3 4" key="1">
    <citation type="submission" date="2021-03" db="EMBL/GenBank/DDBJ databases">
        <title>Genomic Encyclopedia of Type Strains, Phase IV (KMG-IV): sequencing the most valuable type-strain genomes for metagenomic binning, comparative biology and taxonomic classification.</title>
        <authorList>
            <person name="Goeker M."/>
        </authorList>
    </citation>
    <scope>NUCLEOTIDE SEQUENCE [LARGE SCALE GENOMIC DNA]</scope>
    <source>
        <strain evidence="3 4">DSM 26675</strain>
    </source>
</reference>
<proteinExistence type="predicted"/>
<name>A0ABS4RAK3_9BACI</name>
<dbReference type="GO" id="GO:0006508">
    <property type="term" value="P:proteolysis"/>
    <property type="evidence" value="ECO:0007669"/>
    <property type="project" value="UniProtKB-KW"/>
</dbReference>
<feature type="transmembrane region" description="Helical" evidence="1">
    <location>
        <begin position="106"/>
        <end position="124"/>
    </location>
</feature>
<feature type="domain" description="CAAX prenyl protease 2/Lysostaphin resistance protein A-like" evidence="2">
    <location>
        <begin position="104"/>
        <end position="195"/>
    </location>
</feature>
<evidence type="ECO:0000256" key="1">
    <source>
        <dbReference type="SAM" id="Phobius"/>
    </source>
</evidence>
<feature type="transmembrane region" description="Helical" evidence="1">
    <location>
        <begin position="136"/>
        <end position="152"/>
    </location>
</feature>
<evidence type="ECO:0000313" key="4">
    <source>
        <dbReference type="Proteomes" id="UP001519293"/>
    </source>
</evidence>
<feature type="transmembrane region" description="Helical" evidence="1">
    <location>
        <begin position="7"/>
        <end position="25"/>
    </location>
</feature>
<evidence type="ECO:0000313" key="3">
    <source>
        <dbReference type="EMBL" id="MBP2239928.1"/>
    </source>
</evidence>
<sequence>MKKLTTDIRLIIGFVLAHILMYFTFQDKAVFWYIFTASLLFLISYAILNEELEDQVPFSSFIMYGAVSGFALFGVFWLGNSLIELLNLPFSKEISKLYSRLSPSLLWHYIVLILVIIPGEEIFWRGFVQKRVLKHINIPIGIILSSILYASVHFYATHWILAFAALIAGIYWGILYAWKKSMPLVIVSHLIFDLFLFVILPFY</sequence>
<accession>A0ABS4RAK3</accession>
<keyword evidence="3" id="KW-0645">Protease</keyword>
<comment type="caution">
    <text evidence="3">The sequence shown here is derived from an EMBL/GenBank/DDBJ whole genome shotgun (WGS) entry which is preliminary data.</text>
</comment>
<feature type="transmembrane region" description="Helical" evidence="1">
    <location>
        <begin position="61"/>
        <end position="86"/>
    </location>
</feature>
<keyword evidence="1" id="KW-0472">Membrane</keyword>
<gene>
    <name evidence="3" type="ORF">J2Z40_000481</name>
</gene>
<dbReference type="RefSeq" id="WP_066393120.1">
    <property type="nucleotide sequence ID" value="NZ_JAGIKZ010000002.1"/>
</dbReference>
<feature type="transmembrane region" description="Helical" evidence="1">
    <location>
        <begin position="31"/>
        <end position="49"/>
    </location>
</feature>
<evidence type="ECO:0000259" key="2">
    <source>
        <dbReference type="Pfam" id="PF02517"/>
    </source>
</evidence>
<keyword evidence="3" id="KW-0378">Hydrolase</keyword>
<keyword evidence="1" id="KW-0812">Transmembrane</keyword>
<dbReference type="InterPro" id="IPR003675">
    <property type="entry name" value="Rce1/LyrA-like_dom"/>
</dbReference>
<dbReference type="Pfam" id="PF02517">
    <property type="entry name" value="Rce1-like"/>
    <property type="match status" value="1"/>
</dbReference>
<dbReference type="Proteomes" id="UP001519293">
    <property type="component" value="Unassembled WGS sequence"/>
</dbReference>
<feature type="transmembrane region" description="Helical" evidence="1">
    <location>
        <begin position="158"/>
        <end position="177"/>
    </location>
</feature>